<organism evidence="1 2">
    <name type="scientific">Cupriavidus necator</name>
    <name type="common">Alcaligenes eutrophus</name>
    <name type="synonym">Ralstonia eutropha</name>
    <dbReference type="NCBI Taxonomy" id="106590"/>
    <lineage>
        <taxon>Bacteria</taxon>
        <taxon>Pseudomonadati</taxon>
        <taxon>Pseudomonadota</taxon>
        <taxon>Betaproteobacteria</taxon>
        <taxon>Burkholderiales</taxon>
        <taxon>Burkholderiaceae</taxon>
        <taxon>Cupriavidus</taxon>
    </lineage>
</organism>
<sequence>MKEGDKVNATFDKANGAAIVIRIEPR</sequence>
<name>A0A367PTV7_CUPNE</name>
<gene>
    <name evidence="1" type="ORF">DDK22_01155</name>
</gene>
<dbReference type="Proteomes" id="UP000253501">
    <property type="component" value="Unassembled WGS sequence"/>
</dbReference>
<reference evidence="1 2" key="1">
    <citation type="submission" date="2018-04" db="EMBL/GenBank/DDBJ databases">
        <title>Cupriavidus necator CR12 genome sequencing and assembly.</title>
        <authorList>
            <person name="Ben Fekih I."/>
            <person name="Mazhar H.S."/>
            <person name="Bello S.K."/>
            <person name="Rensing C."/>
        </authorList>
    </citation>
    <scope>NUCLEOTIDE SEQUENCE [LARGE SCALE GENOMIC DNA]</scope>
    <source>
        <strain evidence="1 2">CR12</strain>
    </source>
</reference>
<protein>
    <submittedName>
        <fullName evidence="1">Uncharacterized protein</fullName>
    </submittedName>
</protein>
<accession>A0A367PTV7</accession>
<evidence type="ECO:0000313" key="1">
    <source>
        <dbReference type="EMBL" id="RCJ10325.1"/>
    </source>
</evidence>
<dbReference type="AlphaFoldDB" id="A0A367PTV7"/>
<evidence type="ECO:0000313" key="2">
    <source>
        <dbReference type="Proteomes" id="UP000253501"/>
    </source>
</evidence>
<comment type="caution">
    <text evidence="1">The sequence shown here is derived from an EMBL/GenBank/DDBJ whole genome shotgun (WGS) entry which is preliminary data.</text>
</comment>
<dbReference type="EMBL" id="QDHA01000003">
    <property type="protein sequence ID" value="RCJ10325.1"/>
    <property type="molecule type" value="Genomic_DNA"/>
</dbReference>
<proteinExistence type="predicted"/>